<dbReference type="Gene3D" id="3.40.420.10">
    <property type="entry name" value="Ricin (A subunit), domain 1"/>
    <property type="match status" value="1"/>
</dbReference>
<feature type="signal peptide" evidence="7">
    <location>
        <begin position="1"/>
        <end position="24"/>
    </location>
</feature>
<protein>
    <recommendedName>
        <fullName evidence="6">rRNA N-glycosylase</fullName>
        <ecNumber evidence="6">3.2.2.22</ecNumber>
    </recommendedName>
</protein>
<evidence type="ECO:0000256" key="1">
    <source>
        <dbReference type="ARBA" id="ARBA00000237"/>
    </source>
</evidence>
<keyword evidence="4 6" id="KW-0611">Plant defense</keyword>
<evidence type="ECO:0000256" key="5">
    <source>
        <dbReference type="ARBA" id="ARBA00023193"/>
    </source>
</evidence>
<dbReference type="SUPFAM" id="SSF56371">
    <property type="entry name" value="Ribosome inactivating proteins (RIP)"/>
    <property type="match status" value="1"/>
</dbReference>
<comment type="catalytic activity">
    <reaction evidence="1 6">
        <text>Endohydrolysis of the N-glycosidic bond at one specific adenosine on the 28S rRNA.</text>
        <dbReference type="EC" id="3.2.2.22"/>
    </reaction>
</comment>
<dbReference type="eggNOG" id="ENOG502SSTD">
    <property type="taxonomic scope" value="Eukaryota"/>
</dbReference>
<keyword evidence="9" id="KW-1185">Reference proteome</keyword>
<dbReference type="AlphaFoldDB" id="B9T1S1"/>
<keyword evidence="3 6" id="KW-0378">Hydrolase</keyword>
<dbReference type="EMBL" id="EQ974357">
    <property type="protein sequence ID" value="EEF30193.1"/>
    <property type="molecule type" value="Genomic_DNA"/>
</dbReference>
<dbReference type="Pfam" id="PF00161">
    <property type="entry name" value="RIP"/>
    <property type="match status" value="1"/>
</dbReference>
<dbReference type="Gene3D" id="4.10.470.10">
    <property type="entry name" value="Ricin (A Subunit), domain 2"/>
    <property type="match status" value="1"/>
</dbReference>
<evidence type="ECO:0000256" key="2">
    <source>
        <dbReference type="ARBA" id="ARBA00022656"/>
    </source>
</evidence>
<evidence type="ECO:0000256" key="6">
    <source>
        <dbReference type="RuleBase" id="RU004915"/>
    </source>
</evidence>
<evidence type="ECO:0000256" key="7">
    <source>
        <dbReference type="SAM" id="SignalP"/>
    </source>
</evidence>
<dbReference type="InterPro" id="IPR036041">
    <property type="entry name" value="Ribosome-inact_prot_sf"/>
</dbReference>
<evidence type="ECO:0000313" key="9">
    <source>
        <dbReference type="Proteomes" id="UP000008311"/>
    </source>
</evidence>
<keyword evidence="5 6" id="KW-0652">Protein synthesis inhibitor</keyword>
<proteinExistence type="inferred from homology"/>
<evidence type="ECO:0000256" key="3">
    <source>
        <dbReference type="ARBA" id="ARBA00022801"/>
    </source>
</evidence>
<dbReference type="Proteomes" id="UP000008311">
    <property type="component" value="Unassembled WGS sequence"/>
</dbReference>
<keyword evidence="7" id="KW-0732">Signal</keyword>
<dbReference type="GO" id="GO:0090729">
    <property type="term" value="F:toxin activity"/>
    <property type="evidence" value="ECO:0007669"/>
    <property type="project" value="UniProtKB-KW"/>
</dbReference>
<dbReference type="InterPro" id="IPR016138">
    <property type="entry name" value="Ribosome_inactivat_prot_sub1"/>
</dbReference>
<dbReference type="InterPro" id="IPR017989">
    <property type="entry name" value="Ribosome_inactivat_1/2"/>
</dbReference>
<dbReference type="PANTHER" id="PTHR33453">
    <property type="match status" value="1"/>
</dbReference>
<dbReference type="InterPro" id="IPR017988">
    <property type="entry name" value="Ribosome_inactivat_prot_CS"/>
</dbReference>
<dbReference type="InterPro" id="IPR016139">
    <property type="entry name" value="Ribosome_inactivat_prot_sub2"/>
</dbReference>
<dbReference type="GO" id="GO:0030598">
    <property type="term" value="F:rRNA N-glycosylase activity"/>
    <property type="evidence" value="ECO:0007669"/>
    <property type="project" value="UniProtKB-EC"/>
</dbReference>
<comment type="similarity">
    <text evidence="6">Belongs to the ribosome-inactivating protein family.</text>
</comment>
<dbReference type="PRINTS" id="PR00396">
    <property type="entry name" value="SHIGARICIN"/>
</dbReference>
<reference evidence="9" key="1">
    <citation type="journal article" date="2010" name="Nat. Biotechnol.">
        <title>Draft genome sequence of the oilseed species Ricinus communis.</title>
        <authorList>
            <person name="Chan A.P."/>
            <person name="Crabtree J."/>
            <person name="Zhao Q."/>
            <person name="Lorenzi H."/>
            <person name="Orvis J."/>
            <person name="Puiu D."/>
            <person name="Melake-Berhan A."/>
            <person name="Jones K.M."/>
            <person name="Redman J."/>
            <person name="Chen G."/>
            <person name="Cahoon E.B."/>
            <person name="Gedil M."/>
            <person name="Stanke M."/>
            <person name="Haas B.J."/>
            <person name="Wortman J.R."/>
            <person name="Fraser-Liggett C.M."/>
            <person name="Ravel J."/>
            <person name="Rabinowicz P.D."/>
        </authorList>
    </citation>
    <scope>NUCLEOTIDE SEQUENCE [LARGE SCALE GENOMIC DNA]</scope>
    <source>
        <strain evidence="9">cv. Hale</strain>
    </source>
</reference>
<sequence>MEGKISKVWLVVATWFCWTTVCGSTRVVPLAASYPEVSFDAGSYETDKYTNFMSSLREKLKSNVVSYNIPVLPYNLPVTSDNRFALVILTSSGSTTTIALDVINAYVLGFKVGKKSYFFSDVSNEIYGSKLFSDTTKARLPYGGSYQALYNAGASRENVPLGISQFNNAIFQLVKYAGAPATTDIASNLVVVIQMISEAARFKYIEEKLVENFYEDLYPKGDLLSLENNWGTLSEAIQTSANGNFNPIRLEDEDYKPYYVSTVKAVEAKMGLLLAKESMLSIDEEILSWPYNGGLIKKFLSMF</sequence>
<dbReference type="InterPro" id="IPR001574">
    <property type="entry name" value="Ribosome_inactivat_prot"/>
</dbReference>
<keyword evidence="2 6" id="KW-0800">Toxin</keyword>
<evidence type="ECO:0000313" key="8">
    <source>
        <dbReference type="EMBL" id="EEF30193.1"/>
    </source>
</evidence>
<evidence type="ECO:0000256" key="4">
    <source>
        <dbReference type="ARBA" id="ARBA00022821"/>
    </source>
</evidence>
<dbReference type="EC" id="3.2.2.22" evidence="6"/>
<name>B9T1S1_RICCO</name>
<dbReference type="STRING" id="3988.B9T1S1"/>
<dbReference type="InParanoid" id="B9T1S1"/>
<dbReference type="PANTHER" id="PTHR33453:SF41">
    <property type="entry name" value="RRNA N-GLYCOSYLASE"/>
    <property type="match status" value="1"/>
</dbReference>
<accession>B9T1S1</accession>
<dbReference type="GO" id="GO:0017148">
    <property type="term" value="P:negative regulation of translation"/>
    <property type="evidence" value="ECO:0007669"/>
    <property type="project" value="UniProtKB-KW"/>
</dbReference>
<gene>
    <name evidence="8" type="ORF">RCOM_2160650</name>
</gene>
<dbReference type="PROSITE" id="PS00275">
    <property type="entry name" value="SHIGA_RICIN"/>
    <property type="match status" value="1"/>
</dbReference>
<feature type="chain" id="PRO_5002889901" description="rRNA N-glycosylase" evidence="7">
    <location>
        <begin position="25"/>
        <end position="303"/>
    </location>
</feature>
<dbReference type="GO" id="GO:0006952">
    <property type="term" value="P:defense response"/>
    <property type="evidence" value="ECO:0007669"/>
    <property type="project" value="UniProtKB-KW"/>
</dbReference>
<organism evidence="8 9">
    <name type="scientific">Ricinus communis</name>
    <name type="common">Castor bean</name>
    <dbReference type="NCBI Taxonomy" id="3988"/>
    <lineage>
        <taxon>Eukaryota</taxon>
        <taxon>Viridiplantae</taxon>
        <taxon>Streptophyta</taxon>
        <taxon>Embryophyta</taxon>
        <taxon>Tracheophyta</taxon>
        <taxon>Spermatophyta</taxon>
        <taxon>Magnoliopsida</taxon>
        <taxon>eudicotyledons</taxon>
        <taxon>Gunneridae</taxon>
        <taxon>Pentapetalae</taxon>
        <taxon>rosids</taxon>
        <taxon>fabids</taxon>
        <taxon>Malpighiales</taxon>
        <taxon>Euphorbiaceae</taxon>
        <taxon>Acalyphoideae</taxon>
        <taxon>Acalypheae</taxon>
        <taxon>Ricinus</taxon>
    </lineage>
</organism>
<keyword evidence="8" id="KW-0326">Glycosidase</keyword>